<name>A0A8H7ERG8_9FUNG</name>
<dbReference type="AlphaFoldDB" id="A0A8H7ERG8"/>
<dbReference type="OrthoDB" id="10489754at2759"/>
<feature type="compositionally biased region" description="Polar residues" evidence="1">
    <location>
        <begin position="277"/>
        <end position="287"/>
    </location>
</feature>
<proteinExistence type="predicted"/>
<dbReference type="EMBL" id="JABAYA010000044">
    <property type="protein sequence ID" value="KAF7728060.1"/>
    <property type="molecule type" value="Genomic_DNA"/>
</dbReference>
<feature type="region of interest" description="Disordered" evidence="1">
    <location>
        <begin position="151"/>
        <end position="170"/>
    </location>
</feature>
<feature type="region of interest" description="Disordered" evidence="1">
    <location>
        <begin position="1"/>
        <end position="112"/>
    </location>
</feature>
<feature type="compositionally biased region" description="Basic and acidic residues" evidence="1">
    <location>
        <begin position="255"/>
        <end position="274"/>
    </location>
</feature>
<evidence type="ECO:0000256" key="1">
    <source>
        <dbReference type="SAM" id="MobiDB-lite"/>
    </source>
</evidence>
<feature type="compositionally biased region" description="Basic and acidic residues" evidence="1">
    <location>
        <begin position="306"/>
        <end position="322"/>
    </location>
</feature>
<reference evidence="2" key="1">
    <citation type="submission" date="2020-01" db="EMBL/GenBank/DDBJ databases">
        <title>Genome Sequencing of Three Apophysomyces-Like Fungal Strains Confirms a Novel Fungal Genus in the Mucoromycota with divergent Burkholderia-like Endosymbiotic Bacteria.</title>
        <authorList>
            <person name="Stajich J.E."/>
            <person name="Macias A.M."/>
            <person name="Carter-House D."/>
            <person name="Lovett B."/>
            <person name="Kasson L.R."/>
            <person name="Berry K."/>
            <person name="Grigoriev I."/>
            <person name="Chang Y."/>
            <person name="Spatafora J."/>
            <person name="Kasson M.T."/>
        </authorList>
    </citation>
    <scope>NUCLEOTIDE SEQUENCE</scope>
    <source>
        <strain evidence="2">NRRL A-21654</strain>
    </source>
</reference>
<feature type="region of interest" description="Disordered" evidence="1">
    <location>
        <begin position="198"/>
        <end position="230"/>
    </location>
</feature>
<feature type="compositionally biased region" description="Polar residues" evidence="1">
    <location>
        <begin position="33"/>
        <end position="43"/>
    </location>
</feature>
<accession>A0A8H7ERG8</accession>
<keyword evidence="3" id="KW-1185">Reference proteome</keyword>
<feature type="compositionally biased region" description="Polar residues" evidence="1">
    <location>
        <begin position="16"/>
        <end position="26"/>
    </location>
</feature>
<evidence type="ECO:0000313" key="3">
    <source>
        <dbReference type="Proteomes" id="UP000605846"/>
    </source>
</evidence>
<gene>
    <name evidence="2" type="ORF">EC973_006697</name>
</gene>
<protein>
    <submittedName>
        <fullName evidence="2">Uncharacterized protein</fullName>
    </submittedName>
</protein>
<comment type="caution">
    <text evidence="2">The sequence shown here is derived from an EMBL/GenBank/DDBJ whole genome shotgun (WGS) entry which is preliminary data.</text>
</comment>
<evidence type="ECO:0000313" key="2">
    <source>
        <dbReference type="EMBL" id="KAF7728060.1"/>
    </source>
</evidence>
<feature type="compositionally biased region" description="Low complexity" evidence="1">
    <location>
        <begin position="199"/>
        <end position="216"/>
    </location>
</feature>
<organism evidence="2 3">
    <name type="scientific">Apophysomyces ossiformis</name>
    <dbReference type="NCBI Taxonomy" id="679940"/>
    <lineage>
        <taxon>Eukaryota</taxon>
        <taxon>Fungi</taxon>
        <taxon>Fungi incertae sedis</taxon>
        <taxon>Mucoromycota</taxon>
        <taxon>Mucoromycotina</taxon>
        <taxon>Mucoromycetes</taxon>
        <taxon>Mucorales</taxon>
        <taxon>Mucorineae</taxon>
        <taxon>Mucoraceae</taxon>
        <taxon>Apophysomyces</taxon>
    </lineage>
</organism>
<sequence length="386" mass="42717">MMQHTQTHNRHKKKGSTPSRKASSAGSERRHSMSSLSKSAQEGTPSASPSSTTSSSSYYPPPSSMIHSRTLPLPSRRASFSGGAHAGSYYQHPPPSLPITSLTEENDGYPYHPTMPPYHTLAPYPPPPSHRVRTSWPPACYSPLSSSRYHYPSTGPGEHPLDSALPHPRWATPDSFGGHSIPSWRNSLSSSYTDHRRSSISTIDSGASLSSSSSSSQREAPRGGGEASFRRRLSAADLQVPIEHLQAINLGDQCAHPKEKASKREMEAGEEEARTAYPSSRWSTPEDVSNKHGVKKEEKEDEEEREEVRSPESMDKEDAERTVDITSDEYEALQGFGKFRAQSIVKSDHRDPLIGSPNIASQVYAFRQRLMPVQESFQRPTRHDMI</sequence>
<dbReference type="Proteomes" id="UP000605846">
    <property type="component" value="Unassembled WGS sequence"/>
</dbReference>
<feature type="compositionally biased region" description="Low complexity" evidence="1">
    <location>
        <begin position="44"/>
        <end position="58"/>
    </location>
</feature>
<feature type="region of interest" description="Disordered" evidence="1">
    <location>
        <begin position="251"/>
        <end position="322"/>
    </location>
</feature>